<organism evidence="4 6">
    <name type="scientific">Bursaphelenchus xylophilus</name>
    <name type="common">Pinewood nematode worm</name>
    <name type="synonym">Aphelenchoides xylophilus</name>
    <dbReference type="NCBI Taxonomy" id="6326"/>
    <lineage>
        <taxon>Eukaryota</taxon>
        <taxon>Metazoa</taxon>
        <taxon>Ecdysozoa</taxon>
        <taxon>Nematoda</taxon>
        <taxon>Chromadorea</taxon>
        <taxon>Rhabditida</taxon>
        <taxon>Tylenchina</taxon>
        <taxon>Tylenchomorpha</taxon>
        <taxon>Aphelenchoidea</taxon>
        <taxon>Aphelenchoididae</taxon>
        <taxon>Bursaphelenchus</taxon>
    </lineage>
</organism>
<sequence>MGQNISNVFHCMYFEVYRADDGIRVRVKNYIRSATPMSMEKVTSLYPRFDESIESRLIAPTGLALPAPLQTVFDVTRSENRLREYGAAIIQVLGTDVFSSLSTYLQQAKTLIPVDFDQLCVQIHERCRPLALPGPTLQDPNNIVLNEFTNRITLEAQALQFFLNGEFPTDEFALEQAVVDHEGDEEVQLEQEGQNNTFVDSTTAQEEFRPPTTEAREVRLEDLPSTSRSRAASSVGTQSSYGRSYRPRRIFDPSDTQ</sequence>
<reference evidence="6" key="1">
    <citation type="submission" date="2016-11" db="UniProtKB">
        <authorList>
            <consortium name="WormBaseParasite"/>
        </authorList>
    </citation>
    <scope>IDENTIFICATION</scope>
</reference>
<reference evidence="3" key="2">
    <citation type="submission" date="2020-08" db="EMBL/GenBank/DDBJ databases">
        <authorList>
            <person name="Kikuchi T."/>
        </authorList>
    </citation>
    <scope>NUCLEOTIDE SEQUENCE</scope>
    <source>
        <strain evidence="2">Ka4C1</strain>
    </source>
</reference>
<dbReference type="AlphaFoldDB" id="A0A1I7SXA4"/>
<accession>A0A1I7SXA4</accession>
<dbReference type="EMBL" id="CAJFDI010000002">
    <property type="protein sequence ID" value="CAD5216926.1"/>
    <property type="molecule type" value="Genomic_DNA"/>
</dbReference>
<proteinExistence type="predicted"/>
<keyword evidence="5" id="KW-1185">Reference proteome</keyword>
<evidence type="ECO:0000313" key="5">
    <source>
        <dbReference type="Proteomes" id="UP000659654"/>
    </source>
</evidence>
<evidence type="ECO:0000313" key="4">
    <source>
        <dbReference type="Proteomes" id="UP000095284"/>
    </source>
</evidence>
<protein>
    <submittedName>
        <fullName evidence="2">(pine wood nematode) hypothetical protein</fullName>
    </submittedName>
</protein>
<dbReference type="Proteomes" id="UP000582659">
    <property type="component" value="Unassembled WGS sequence"/>
</dbReference>
<feature type="compositionally biased region" description="Polar residues" evidence="1">
    <location>
        <begin position="224"/>
        <end position="242"/>
    </location>
</feature>
<feature type="compositionally biased region" description="Basic and acidic residues" evidence="1">
    <location>
        <begin position="206"/>
        <end position="222"/>
    </location>
</feature>
<evidence type="ECO:0000313" key="6">
    <source>
        <dbReference type="WBParaSite" id="BXY_1768800.1"/>
    </source>
</evidence>
<dbReference type="Proteomes" id="UP000095284">
    <property type="component" value="Unplaced"/>
</dbReference>
<dbReference type="EMBL" id="CAJFCV020000002">
    <property type="protein sequence ID" value="CAG9100286.1"/>
    <property type="molecule type" value="Genomic_DNA"/>
</dbReference>
<gene>
    <name evidence="2" type="ORF">BXYJ_LOCUS4779</name>
</gene>
<dbReference type="Proteomes" id="UP000659654">
    <property type="component" value="Unassembled WGS sequence"/>
</dbReference>
<evidence type="ECO:0000313" key="2">
    <source>
        <dbReference type="EMBL" id="CAD5216926.1"/>
    </source>
</evidence>
<dbReference type="WBParaSite" id="BXY_1768800.1">
    <property type="protein sequence ID" value="BXY_1768800.1"/>
    <property type="gene ID" value="BXY_1768800"/>
</dbReference>
<feature type="region of interest" description="Disordered" evidence="1">
    <location>
        <begin position="192"/>
        <end position="257"/>
    </location>
</feature>
<evidence type="ECO:0000313" key="3">
    <source>
        <dbReference type="EMBL" id="CAG9100286.1"/>
    </source>
</evidence>
<name>A0A1I7SXA4_BURXY</name>
<feature type="compositionally biased region" description="Polar residues" evidence="1">
    <location>
        <begin position="192"/>
        <end position="205"/>
    </location>
</feature>
<evidence type="ECO:0000256" key="1">
    <source>
        <dbReference type="SAM" id="MobiDB-lite"/>
    </source>
</evidence>